<dbReference type="PANTHER" id="PTHR30086:SF20">
    <property type="entry name" value="ARGININE EXPORTER PROTEIN ARGO-RELATED"/>
    <property type="match status" value="1"/>
</dbReference>
<dbReference type="GO" id="GO:0015171">
    <property type="term" value="F:amino acid transmembrane transporter activity"/>
    <property type="evidence" value="ECO:0007669"/>
    <property type="project" value="TreeGrafter"/>
</dbReference>
<evidence type="ECO:0000313" key="8">
    <source>
        <dbReference type="EMBL" id="TDT90969.1"/>
    </source>
</evidence>
<protein>
    <submittedName>
        <fullName evidence="7">Lysine transporter LysE</fullName>
    </submittedName>
    <submittedName>
        <fullName evidence="8">Threonine/homoserine/homoserine lactone efflux protein</fullName>
    </submittedName>
</protein>
<keyword evidence="4 6" id="KW-1133">Transmembrane helix</keyword>
<keyword evidence="9" id="KW-1185">Reference proteome</keyword>
<dbReference type="KEGG" id="dej:AWY79_16845"/>
<keyword evidence="2" id="KW-1003">Cell membrane</keyword>
<keyword evidence="3 6" id="KW-0812">Transmembrane</keyword>
<dbReference type="RefSeq" id="WP_066806455.1">
    <property type="nucleotide sequence ID" value="NZ_CP014206.1"/>
</dbReference>
<feature type="transmembrane region" description="Helical" evidence="6">
    <location>
        <begin position="39"/>
        <end position="61"/>
    </location>
</feature>
<dbReference type="Proteomes" id="UP000295506">
    <property type="component" value="Unassembled WGS sequence"/>
</dbReference>
<dbReference type="EMBL" id="SOBK01000002">
    <property type="protein sequence ID" value="TDT90969.1"/>
    <property type="molecule type" value="Genomic_DNA"/>
</dbReference>
<evidence type="ECO:0000256" key="2">
    <source>
        <dbReference type="ARBA" id="ARBA00022475"/>
    </source>
</evidence>
<dbReference type="Pfam" id="PF01810">
    <property type="entry name" value="LysE"/>
    <property type="match status" value="1"/>
</dbReference>
<dbReference type="PIRSF" id="PIRSF006324">
    <property type="entry name" value="LeuE"/>
    <property type="match status" value="1"/>
</dbReference>
<dbReference type="EMBL" id="CP014206">
    <property type="protein sequence ID" value="AMK12654.1"/>
    <property type="molecule type" value="Genomic_DNA"/>
</dbReference>
<name>A0A126QRQ1_9BACT</name>
<comment type="subcellular location">
    <subcellularLocation>
        <location evidence="1">Cell membrane</location>
        <topology evidence="1">Multi-pass membrane protein</topology>
    </subcellularLocation>
</comment>
<gene>
    <name evidence="7" type="ORF">AWY79_16845</name>
    <name evidence="8" type="ORF">EDC59_102403</name>
</gene>
<evidence type="ECO:0000256" key="5">
    <source>
        <dbReference type="ARBA" id="ARBA00023136"/>
    </source>
</evidence>
<dbReference type="AlphaFoldDB" id="A0A126QRQ1"/>
<evidence type="ECO:0000256" key="6">
    <source>
        <dbReference type="SAM" id="Phobius"/>
    </source>
</evidence>
<sequence length="204" mass="21193">MTFESGIALALATLVFACIPGPGISAVVAQSLARGFKAGAGFTLGLALGDVCYLLTALFGMGWVASQIGPYFVILKWAGAAYLVYMGVKCWTAKPNFDPQPECAATARTGRSFLAGLCVTLGNPKAIAFYCGFLPGFVDMASLTGTDVALVMGIIVPIIGTVPLVYAWLASRGRNAIRSTRLWKIMNRSAGTIMIGAGAAIAAE</sequence>
<evidence type="ECO:0000256" key="1">
    <source>
        <dbReference type="ARBA" id="ARBA00004651"/>
    </source>
</evidence>
<keyword evidence="5 6" id="KW-0472">Membrane</keyword>
<dbReference type="GO" id="GO:0005886">
    <property type="term" value="C:plasma membrane"/>
    <property type="evidence" value="ECO:0007669"/>
    <property type="project" value="UniProtKB-SubCell"/>
</dbReference>
<evidence type="ECO:0000313" key="9">
    <source>
        <dbReference type="Proteomes" id="UP000055611"/>
    </source>
</evidence>
<reference evidence="7 9" key="1">
    <citation type="journal article" date="2016" name="Front. Microbiol.">
        <title>Genome Sequence of the Piezophilic, Mesophilic Sulfate-Reducing Bacterium Desulfovibrio indicus J2T.</title>
        <authorList>
            <person name="Cao J."/>
            <person name="Maignien L."/>
            <person name="Shao Z."/>
            <person name="Alain K."/>
            <person name="Jebbar M."/>
        </authorList>
    </citation>
    <scope>NUCLEOTIDE SEQUENCE [LARGE SCALE GENOMIC DNA]</scope>
    <source>
        <strain evidence="7 9">J2</strain>
    </source>
</reference>
<organism evidence="8 10">
    <name type="scientific">Pseudodesulfovibrio indicus</name>
    <dbReference type="NCBI Taxonomy" id="1716143"/>
    <lineage>
        <taxon>Bacteria</taxon>
        <taxon>Pseudomonadati</taxon>
        <taxon>Thermodesulfobacteriota</taxon>
        <taxon>Desulfovibrionia</taxon>
        <taxon>Desulfovibrionales</taxon>
        <taxon>Desulfovibrionaceae</taxon>
    </lineage>
</organism>
<evidence type="ECO:0000313" key="10">
    <source>
        <dbReference type="Proteomes" id="UP000295506"/>
    </source>
</evidence>
<feature type="transmembrane region" description="Helical" evidence="6">
    <location>
        <begin position="148"/>
        <end position="169"/>
    </location>
</feature>
<evidence type="ECO:0000256" key="4">
    <source>
        <dbReference type="ARBA" id="ARBA00022989"/>
    </source>
</evidence>
<reference evidence="8 10" key="2">
    <citation type="submission" date="2019-03" db="EMBL/GenBank/DDBJ databases">
        <title>Genomic Encyclopedia of Type Strains, Phase IV (KMG-IV): sequencing the most valuable type-strain genomes for metagenomic binning, comparative biology and taxonomic classification.</title>
        <authorList>
            <person name="Goeker M."/>
        </authorList>
    </citation>
    <scope>NUCLEOTIDE SEQUENCE [LARGE SCALE GENOMIC DNA]</scope>
    <source>
        <strain evidence="8 10">DSM 101483</strain>
    </source>
</reference>
<dbReference type="InterPro" id="IPR001123">
    <property type="entry name" value="LeuE-type"/>
</dbReference>
<proteinExistence type="predicted"/>
<evidence type="ECO:0000256" key="3">
    <source>
        <dbReference type="ARBA" id="ARBA00022692"/>
    </source>
</evidence>
<dbReference type="OrthoDB" id="9804822at2"/>
<evidence type="ECO:0000313" key="7">
    <source>
        <dbReference type="EMBL" id="AMK12654.1"/>
    </source>
</evidence>
<accession>A0A126QRQ1</accession>
<dbReference type="PANTHER" id="PTHR30086">
    <property type="entry name" value="ARGININE EXPORTER PROTEIN ARGO"/>
    <property type="match status" value="1"/>
</dbReference>
<dbReference type="Proteomes" id="UP000055611">
    <property type="component" value="Chromosome"/>
</dbReference>